<comment type="caution">
    <text evidence="2">The sequence shown here is derived from an EMBL/GenBank/DDBJ whole genome shotgun (WGS) entry which is preliminary data.</text>
</comment>
<dbReference type="InterPro" id="IPR053146">
    <property type="entry name" value="QDO-like"/>
</dbReference>
<dbReference type="Proteomes" id="UP000181790">
    <property type="component" value="Unassembled WGS sequence"/>
</dbReference>
<dbReference type="Pfam" id="PF07883">
    <property type="entry name" value="Cupin_2"/>
    <property type="match status" value="1"/>
</dbReference>
<dbReference type="EMBL" id="MORL01000008">
    <property type="protein sequence ID" value="OIN58120.1"/>
    <property type="molecule type" value="Genomic_DNA"/>
</dbReference>
<dbReference type="PANTHER" id="PTHR36440:SF1">
    <property type="entry name" value="PUTATIVE (AFU_ORTHOLOGUE AFUA_8G07350)-RELATED"/>
    <property type="match status" value="1"/>
</dbReference>
<dbReference type="SUPFAM" id="SSF51182">
    <property type="entry name" value="RmlC-like cupins"/>
    <property type="match status" value="1"/>
</dbReference>
<proteinExistence type="predicted"/>
<evidence type="ECO:0000313" key="2">
    <source>
        <dbReference type="EMBL" id="OIN58120.1"/>
    </source>
</evidence>
<gene>
    <name evidence="2" type="ORF">BLX24_16485</name>
</gene>
<name>A0A1S2VI88_9BACT</name>
<dbReference type="RefSeq" id="WP_071504270.1">
    <property type="nucleotide sequence ID" value="NZ_MORL01000008.1"/>
</dbReference>
<organism evidence="2 3">
    <name type="scientific">Arsenicibacter rosenii</name>
    <dbReference type="NCBI Taxonomy" id="1750698"/>
    <lineage>
        <taxon>Bacteria</taxon>
        <taxon>Pseudomonadati</taxon>
        <taxon>Bacteroidota</taxon>
        <taxon>Cytophagia</taxon>
        <taxon>Cytophagales</taxon>
        <taxon>Spirosomataceae</taxon>
        <taxon>Arsenicibacter</taxon>
    </lineage>
</organism>
<accession>A0A1S2VI88</accession>
<dbReference type="InterPro" id="IPR013096">
    <property type="entry name" value="Cupin_2"/>
</dbReference>
<reference evidence="2 3" key="1">
    <citation type="submission" date="2016-10" db="EMBL/GenBank/DDBJ databases">
        <title>Arsenicibacter rosenii gen. nov., sp. nov., an efficient arsenic-methylating bacterium isolated from an arsenic-contaminated paddy soil.</title>
        <authorList>
            <person name="Huang K."/>
        </authorList>
    </citation>
    <scope>NUCLEOTIDE SEQUENCE [LARGE SCALE GENOMIC DNA]</scope>
    <source>
        <strain evidence="2 3">SM-1</strain>
    </source>
</reference>
<dbReference type="AlphaFoldDB" id="A0A1S2VI88"/>
<dbReference type="InterPro" id="IPR011051">
    <property type="entry name" value="RmlC_Cupin_sf"/>
</dbReference>
<protein>
    <recommendedName>
        <fullName evidence="1">Cupin type-2 domain-containing protein</fullName>
    </recommendedName>
</protein>
<sequence length="188" mass="20881">MKAQLSGSRTIHHPFINDHVTFVRTAQESGYSHTWVEVILAPGRGVSLHYHKEHDETFMCLEGQLRLQIGSKELNLKPGQYASAVAGTPHRFVNATSAPCRFKCVISPGNPAFEQTLQIRYGLAHDGKCSPKTGSPSSWLMHAYTYALADTKLAGPLSILNPMIQWLYNRAVSTGMAARLQEEYVKIQ</sequence>
<dbReference type="Gene3D" id="2.60.120.10">
    <property type="entry name" value="Jelly Rolls"/>
    <property type="match status" value="1"/>
</dbReference>
<dbReference type="OrthoDB" id="72027at2"/>
<dbReference type="PANTHER" id="PTHR36440">
    <property type="entry name" value="PUTATIVE (AFU_ORTHOLOGUE AFUA_8G07350)-RELATED"/>
    <property type="match status" value="1"/>
</dbReference>
<feature type="domain" description="Cupin type-2" evidence="1">
    <location>
        <begin position="37"/>
        <end position="105"/>
    </location>
</feature>
<dbReference type="InterPro" id="IPR014710">
    <property type="entry name" value="RmlC-like_jellyroll"/>
</dbReference>
<keyword evidence="3" id="KW-1185">Reference proteome</keyword>
<evidence type="ECO:0000313" key="3">
    <source>
        <dbReference type="Proteomes" id="UP000181790"/>
    </source>
</evidence>
<evidence type="ECO:0000259" key="1">
    <source>
        <dbReference type="Pfam" id="PF07883"/>
    </source>
</evidence>